<evidence type="ECO:0000256" key="1">
    <source>
        <dbReference type="SAM" id="MobiDB-lite"/>
    </source>
</evidence>
<organism evidence="2">
    <name type="scientific">Salix viminalis</name>
    <name type="common">Common osier</name>
    <name type="synonym">Basket willow</name>
    <dbReference type="NCBI Taxonomy" id="40686"/>
    <lineage>
        <taxon>Eukaryota</taxon>
        <taxon>Viridiplantae</taxon>
        <taxon>Streptophyta</taxon>
        <taxon>Embryophyta</taxon>
        <taxon>Tracheophyta</taxon>
        <taxon>Spermatophyta</taxon>
        <taxon>Magnoliopsida</taxon>
        <taxon>eudicotyledons</taxon>
        <taxon>Gunneridae</taxon>
        <taxon>Pentapetalae</taxon>
        <taxon>rosids</taxon>
        <taxon>fabids</taxon>
        <taxon>Malpighiales</taxon>
        <taxon>Salicaceae</taxon>
        <taxon>Saliceae</taxon>
        <taxon>Salix</taxon>
    </lineage>
</organism>
<protein>
    <submittedName>
        <fullName evidence="2">Uncharacterized protein</fullName>
    </submittedName>
</protein>
<reference evidence="2" key="1">
    <citation type="submission" date="2019-03" db="EMBL/GenBank/DDBJ databases">
        <authorList>
            <person name="Mank J."/>
            <person name="Almeida P."/>
        </authorList>
    </citation>
    <scope>NUCLEOTIDE SEQUENCE</scope>
    <source>
        <strain evidence="2">78183</strain>
    </source>
</reference>
<dbReference type="AlphaFoldDB" id="A0A6N2LMA1"/>
<accession>A0A6N2LMA1</accession>
<evidence type="ECO:0000313" key="2">
    <source>
        <dbReference type="EMBL" id="VFU42095.1"/>
    </source>
</evidence>
<gene>
    <name evidence="2" type="ORF">SVIM_LOCUS250285</name>
</gene>
<proteinExistence type="predicted"/>
<feature type="region of interest" description="Disordered" evidence="1">
    <location>
        <begin position="30"/>
        <end position="89"/>
    </location>
</feature>
<dbReference type="EMBL" id="CAADRP010001574">
    <property type="protein sequence ID" value="VFU42095.1"/>
    <property type="molecule type" value="Genomic_DNA"/>
</dbReference>
<name>A0A6N2LMA1_SALVM</name>
<sequence>MLNQHHHQQNQKCNRFPCPCLHRGLPAPPPHASVTGGGGAKRGFVGNDSSSFLGGGVMESTTLPPAHRKQDVAQKGDPNQGYRHLGPIR</sequence>